<evidence type="ECO:0000256" key="5">
    <source>
        <dbReference type="ARBA" id="ARBA00022692"/>
    </source>
</evidence>
<keyword evidence="15" id="KW-1185">Reference proteome</keyword>
<dbReference type="AlphaFoldDB" id="A0AAV5KBI6"/>
<keyword evidence="11" id="KW-0012">Acyltransferase</keyword>
<dbReference type="GO" id="GO:0016791">
    <property type="term" value="F:phosphatase activity"/>
    <property type="evidence" value="ECO:0007669"/>
    <property type="project" value="TreeGrafter"/>
</dbReference>
<dbReference type="PANTHER" id="PTHR15486:SF49">
    <property type="entry name" value="GLYCEROL-3-PHOSPHATE 2-O-ACYLTRANSFERASE 6"/>
    <property type="match status" value="1"/>
</dbReference>
<feature type="transmembrane region" description="Helical" evidence="12">
    <location>
        <begin position="42"/>
        <end position="61"/>
    </location>
</feature>
<organism evidence="14 15">
    <name type="scientific">Rubroshorea leprosula</name>
    <dbReference type="NCBI Taxonomy" id="152421"/>
    <lineage>
        <taxon>Eukaryota</taxon>
        <taxon>Viridiplantae</taxon>
        <taxon>Streptophyta</taxon>
        <taxon>Embryophyta</taxon>
        <taxon>Tracheophyta</taxon>
        <taxon>Spermatophyta</taxon>
        <taxon>Magnoliopsida</taxon>
        <taxon>eudicotyledons</taxon>
        <taxon>Gunneridae</taxon>
        <taxon>Pentapetalae</taxon>
        <taxon>rosids</taxon>
        <taxon>malvids</taxon>
        <taxon>Malvales</taxon>
        <taxon>Dipterocarpaceae</taxon>
        <taxon>Rubroshorea</taxon>
    </lineage>
</organism>
<keyword evidence="7" id="KW-0443">Lipid metabolism</keyword>
<evidence type="ECO:0000256" key="9">
    <source>
        <dbReference type="ARBA" id="ARBA00023209"/>
    </source>
</evidence>
<keyword evidence="5 12" id="KW-0812">Transmembrane</keyword>
<dbReference type="GO" id="GO:0016020">
    <property type="term" value="C:membrane"/>
    <property type="evidence" value="ECO:0007669"/>
    <property type="project" value="UniProtKB-SubCell"/>
</dbReference>
<dbReference type="InterPro" id="IPR023214">
    <property type="entry name" value="HAD_sf"/>
</dbReference>
<evidence type="ECO:0000256" key="2">
    <source>
        <dbReference type="ARBA" id="ARBA00007937"/>
    </source>
</evidence>
<comment type="subcellular location">
    <subcellularLocation>
        <location evidence="1">Membrane</location>
        <topology evidence="1">Multi-pass membrane protein</topology>
    </subcellularLocation>
</comment>
<dbReference type="EMBL" id="BPVZ01000059">
    <property type="protein sequence ID" value="GKV21946.1"/>
    <property type="molecule type" value="Genomic_DNA"/>
</dbReference>
<evidence type="ECO:0000256" key="1">
    <source>
        <dbReference type="ARBA" id="ARBA00004141"/>
    </source>
</evidence>
<evidence type="ECO:0000259" key="13">
    <source>
        <dbReference type="Pfam" id="PF23270"/>
    </source>
</evidence>
<keyword evidence="10" id="KW-1208">Phospholipid metabolism</keyword>
<keyword evidence="9" id="KW-0594">Phospholipid biosynthesis</keyword>
<dbReference type="SUPFAM" id="SSF56784">
    <property type="entry name" value="HAD-like"/>
    <property type="match status" value="1"/>
</dbReference>
<evidence type="ECO:0000256" key="10">
    <source>
        <dbReference type="ARBA" id="ARBA00023264"/>
    </source>
</evidence>
<evidence type="ECO:0000256" key="4">
    <source>
        <dbReference type="ARBA" id="ARBA00022679"/>
    </source>
</evidence>
<accession>A0AAV5KBI6</accession>
<keyword evidence="3" id="KW-0444">Lipid biosynthesis</keyword>
<gene>
    <name evidence="14" type="ORF">SLEP1_g31867</name>
</gene>
<evidence type="ECO:0000256" key="8">
    <source>
        <dbReference type="ARBA" id="ARBA00023136"/>
    </source>
</evidence>
<reference evidence="14 15" key="1">
    <citation type="journal article" date="2021" name="Commun. Biol.">
        <title>The genome of Shorea leprosula (Dipterocarpaceae) highlights the ecological relevance of drought in aseasonal tropical rainforests.</title>
        <authorList>
            <person name="Ng K.K.S."/>
            <person name="Kobayashi M.J."/>
            <person name="Fawcett J.A."/>
            <person name="Hatakeyama M."/>
            <person name="Paape T."/>
            <person name="Ng C.H."/>
            <person name="Ang C.C."/>
            <person name="Tnah L.H."/>
            <person name="Lee C.T."/>
            <person name="Nishiyama T."/>
            <person name="Sese J."/>
            <person name="O'Brien M.J."/>
            <person name="Copetti D."/>
            <person name="Mohd Noor M.I."/>
            <person name="Ong R.C."/>
            <person name="Putra M."/>
            <person name="Sireger I.Z."/>
            <person name="Indrioko S."/>
            <person name="Kosugi Y."/>
            <person name="Izuno A."/>
            <person name="Isagi Y."/>
            <person name="Lee S.L."/>
            <person name="Shimizu K.K."/>
        </authorList>
    </citation>
    <scope>NUCLEOTIDE SEQUENCE [LARGE SCALE GENOMIC DNA]</scope>
    <source>
        <strain evidence="14">214</strain>
    </source>
</reference>
<dbReference type="GO" id="GO:0008654">
    <property type="term" value="P:phospholipid biosynthetic process"/>
    <property type="evidence" value="ECO:0007669"/>
    <property type="project" value="UniProtKB-KW"/>
</dbReference>
<comment type="similarity">
    <text evidence="2">Belongs to the GPAT/DAPAT family.</text>
</comment>
<feature type="transmembrane region" description="Helical" evidence="12">
    <location>
        <begin position="67"/>
        <end position="90"/>
    </location>
</feature>
<dbReference type="InterPro" id="IPR036412">
    <property type="entry name" value="HAD-like_sf"/>
</dbReference>
<feature type="transmembrane region" description="Helical" evidence="12">
    <location>
        <begin position="244"/>
        <end position="266"/>
    </location>
</feature>
<dbReference type="PANTHER" id="PTHR15486">
    <property type="entry name" value="ANCIENT UBIQUITOUS PROTEIN"/>
    <property type="match status" value="1"/>
</dbReference>
<dbReference type="FunFam" id="3.40.50.1000:FF:000134">
    <property type="entry name" value="Glycerol-3-phosphate 2-O-acyltransferase 6"/>
    <property type="match status" value="1"/>
</dbReference>
<keyword evidence="6 12" id="KW-1133">Transmembrane helix</keyword>
<evidence type="ECO:0000313" key="14">
    <source>
        <dbReference type="EMBL" id="GKV21946.1"/>
    </source>
</evidence>
<feature type="domain" description="Glycerol-3-phosphate acyltransferase RAM2/GPAT1-8 HAD-like" evidence="13">
    <location>
        <begin position="24"/>
        <end position="214"/>
    </location>
</feature>
<dbReference type="GO" id="GO:0010143">
    <property type="term" value="P:cutin biosynthetic process"/>
    <property type="evidence" value="ECO:0007669"/>
    <property type="project" value="TreeGrafter"/>
</dbReference>
<evidence type="ECO:0000256" key="11">
    <source>
        <dbReference type="ARBA" id="ARBA00023315"/>
    </source>
</evidence>
<dbReference type="Proteomes" id="UP001054252">
    <property type="component" value="Unassembled WGS sequence"/>
</dbReference>
<dbReference type="InterPro" id="IPR056462">
    <property type="entry name" value="HAD_RAM2/GPAT1-8"/>
</dbReference>
<evidence type="ECO:0000256" key="12">
    <source>
        <dbReference type="SAM" id="Phobius"/>
    </source>
</evidence>
<evidence type="ECO:0000256" key="6">
    <source>
        <dbReference type="ARBA" id="ARBA00022989"/>
    </source>
</evidence>
<keyword evidence="4" id="KW-0808">Transferase</keyword>
<evidence type="ECO:0000313" key="15">
    <source>
        <dbReference type="Proteomes" id="UP001054252"/>
    </source>
</evidence>
<dbReference type="Gene3D" id="3.40.50.1000">
    <property type="entry name" value="HAD superfamily/HAD-like"/>
    <property type="match status" value="1"/>
</dbReference>
<dbReference type="GO" id="GO:0090447">
    <property type="term" value="F:glycerol-3-phosphate 2-O-acyltransferase activity"/>
    <property type="evidence" value="ECO:0007669"/>
    <property type="project" value="UniProtKB-ARBA"/>
</dbReference>
<evidence type="ECO:0000256" key="7">
    <source>
        <dbReference type="ARBA" id="ARBA00023098"/>
    </source>
</evidence>
<dbReference type="Pfam" id="PF23270">
    <property type="entry name" value="HAD_RAM2_N"/>
    <property type="match status" value="1"/>
</dbReference>
<evidence type="ECO:0000256" key="3">
    <source>
        <dbReference type="ARBA" id="ARBA00022516"/>
    </source>
</evidence>
<comment type="caution">
    <text evidence="14">The sequence shown here is derived from an EMBL/GenBank/DDBJ whole genome shotgun (WGS) entry which is preliminary data.</text>
</comment>
<keyword evidence="8 12" id="KW-0472">Membrane</keyword>
<name>A0AAV5KBI6_9ROSI</name>
<proteinExistence type="inferred from homology"/>
<sequence length="296" mass="33720">MGVHRRRRFPEISECRTKGRSNHTVAADLDGTLLVSRSPFPYFLLVALEAGSFIRASLLLASAPFVYFMYLFISESIAIHTVFFVTFAGLKIRDIEIVSRSVLPNFYAEFVHPESWRVFNACGKRYIFTANPRVTVEPFLKTILGADKVIGTELEVTESGRATGFVEKPGILIGERKRDAVLKKFGMNNLPDLGLGDTENDHDFMSLCKEAYMVPRVKCDPLPRNKLPSPAMLHEDEMVQRPKFLGAFLTFLWLPIGFILLLLRIYTNITLPERVARYNYKLLGIKLLVKGQEWLR</sequence>
<protein>
    <recommendedName>
        <fullName evidence="13">Glycerol-3-phosphate acyltransferase RAM2/GPAT1-8 HAD-like domain-containing protein</fullName>
    </recommendedName>
</protein>